<dbReference type="InterPro" id="IPR012429">
    <property type="entry name" value="HGSNAT_cat"/>
</dbReference>
<organism evidence="3 4">
    <name type="scientific">Flavobacterium akiainvivens</name>
    <dbReference type="NCBI Taxonomy" id="1202724"/>
    <lineage>
        <taxon>Bacteria</taxon>
        <taxon>Pseudomonadati</taxon>
        <taxon>Bacteroidota</taxon>
        <taxon>Flavobacteriia</taxon>
        <taxon>Flavobacteriales</taxon>
        <taxon>Flavobacteriaceae</taxon>
        <taxon>Flavobacterium</taxon>
    </lineage>
</organism>
<dbReference type="RefSeq" id="WP_054405600.1">
    <property type="nucleotide sequence ID" value="NZ_FOYA01000012.1"/>
</dbReference>
<keyword evidence="1" id="KW-0472">Membrane</keyword>
<dbReference type="PATRIC" id="fig|1202724.3.peg.24"/>
<feature type="transmembrane region" description="Helical" evidence="1">
    <location>
        <begin position="86"/>
        <end position="109"/>
    </location>
</feature>
<dbReference type="OrthoDB" id="508112at2"/>
<comment type="caution">
    <text evidence="3">The sequence shown here is derived from an EMBL/GenBank/DDBJ whole genome shotgun (WGS) entry which is preliminary data.</text>
</comment>
<dbReference type="STRING" id="1202724.AM493_00165"/>
<name>A0A0M9VGM7_9FLAO</name>
<evidence type="ECO:0000313" key="3">
    <source>
        <dbReference type="EMBL" id="KOS04629.1"/>
    </source>
</evidence>
<dbReference type="PANTHER" id="PTHR40407">
    <property type="entry name" value="MEMBRANE PROTEIN-LIKE PROTEIN"/>
    <property type="match status" value="1"/>
</dbReference>
<feature type="transmembrane region" description="Helical" evidence="1">
    <location>
        <begin position="311"/>
        <end position="333"/>
    </location>
</feature>
<evidence type="ECO:0000256" key="1">
    <source>
        <dbReference type="SAM" id="Phobius"/>
    </source>
</evidence>
<feature type="transmembrane region" description="Helical" evidence="1">
    <location>
        <begin position="189"/>
        <end position="212"/>
    </location>
</feature>
<accession>A0A0M9VGM7</accession>
<feature type="transmembrane region" description="Helical" evidence="1">
    <location>
        <begin position="224"/>
        <end position="241"/>
    </location>
</feature>
<feature type="transmembrane region" description="Helical" evidence="1">
    <location>
        <begin position="353"/>
        <end position="374"/>
    </location>
</feature>
<keyword evidence="1" id="KW-1133">Transmembrane helix</keyword>
<feature type="domain" description="Heparan-alpha-glucosaminide N-acetyltransferase catalytic" evidence="2">
    <location>
        <begin position="7"/>
        <end position="214"/>
    </location>
</feature>
<proteinExistence type="predicted"/>
<feature type="transmembrane region" description="Helical" evidence="1">
    <location>
        <begin position="274"/>
        <end position="291"/>
    </location>
</feature>
<dbReference type="EMBL" id="LIYD01000005">
    <property type="protein sequence ID" value="KOS04629.1"/>
    <property type="molecule type" value="Genomic_DNA"/>
</dbReference>
<dbReference type="PANTHER" id="PTHR40407:SF1">
    <property type="entry name" value="HEPARAN-ALPHA-GLUCOSAMINIDE N-ACETYLTRANSFERASE CATALYTIC DOMAIN-CONTAINING PROTEIN"/>
    <property type="match status" value="1"/>
</dbReference>
<dbReference type="Pfam" id="PF07786">
    <property type="entry name" value="HGSNAT_cat"/>
    <property type="match status" value="1"/>
</dbReference>
<protein>
    <recommendedName>
        <fullName evidence="2">Heparan-alpha-glucosaminide N-acetyltransferase catalytic domain-containing protein</fullName>
    </recommendedName>
</protein>
<keyword evidence="1" id="KW-0812">Transmembrane</keyword>
<evidence type="ECO:0000259" key="2">
    <source>
        <dbReference type="Pfam" id="PF07786"/>
    </source>
</evidence>
<dbReference type="Proteomes" id="UP000037755">
    <property type="component" value="Unassembled WGS sequence"/>
</dbReference>
<gene>
    <name evidence="3" type="ORF">AM493_00165</name>
</gene>
<keyword evidence="4" id="KW-1185">Reference proteome</keyword>
<feature type="transmembrane region" description="Helical" evidence="1">
    <location>
        <begin position="115"/>
        <end position="134"/>
    </location>
</feature>
<evidence type="ECO:0000313" key="4">
    <source>
        <dbReference type="Proteomes" id="UP000037755"/>
    </source>
</evidence>
<reference evidence="3 4" key="1">
    <citation type="submission" date="2015-08" db="EMBL/GenBank/DDBJ databases">
        <title>Whole genome sequence of Flavobacterium akiainvivens IK-1T, from decaying Wikstroemia oahuensis, an endemic Hawaiian shrub.</title>
        <authorList>
            <person name="Wan X."/>
            <person name="Hou S."/>
            <person name="Saito J."/>
            <person name="Donachie S."/>
        </authorList>
    </citation>
    <scope>NUCLEOTIDE SEQUENCE [LARGE SCALE GENOMIC DNA]</scope>
    <source>
        <strain evidence="3 4">IK-1</strain>
    </source>
</reference>
<dbReference type="AlphaFoldDB" id="A0A0M9VGM7"/>
<feature type="transmembrane region" description="Helical" evidence="1">
    <location>
        <begin position="55"/>
        <end position="74"/>
    </location>
</feature>
<sequence>MDTITKRIQSIDVLRGIIMAIMALDHSRDFFHVSAMTADPLDAETTTPMLFFTRWITHFCAPTFVFLSGTSIYLQSLRKTPKELAFFLLTRGLWLVLAELTIVGFGWSFDYMFRFFFLQVIWAIGWSMIILSVLVLCPYWVLAALGVAITLGHNAVDYIPITNPTAEMAANALIMTNHKVYVVGSSGVMFGYAILPWTGIMLLGFAVGRWFNTRLVTPQHRKKVLVSFGLLLCTLFVLLRFSNSYGDPSPWIPRDTATKTIIAFLNVTKYPPSLMYACMTLGPSLLVLAAIEGMQNRITNIFNVFGRVPFFYYVLHIYVIHLLTVVMFYMQGFDFQDNFRENFVTFAFRPRESFGVSLAATYLLWVLVLVLCYFPSRWYNNYKSTHKKWWLSYI</sequence>